<feature type="domain" description="N-acetyltransferase" evidence="1">
    <location>
        <begin position="19"/>
        <end position="172"/>
    </location>
</feature>
<reference evidence="3" key="1">
    <citation type="submission" date="2016-11" db="EMBL/GenBank/DDBJ databases">
        <authorList>
            <person name="Varghese N."/>
            <person name="Submissions S."/>
        </authorList>
    </citation>
    <scope>NUCLEOTIDE SEQUENCE [LARGE SCALE GENOMIC DNA]</scope>
    <source>
        <strain evidence="3">DSM 26884</strain>
    </source>
</reference>
<keyword evidence="3" id="KW-1185">Reference proteome</keyword>
<dbReference type="Gene3D" id="3.40.630.30">
    <property type="match status" value="1"/>
</dbReference>
<evidence type="ECO:0000313" key="2">
    <source>
        <dbReference type="EMBL" id="SHJ17570.1"/>
    </source>
</evidence>
<keyword evidence="2" id="KW-0808">Transferase</keyword>
<dbReference type="GO" id="GO:0016747">
    <property type="term" value="F:acyltransferase activity, transferring groups other than amino-acyl groups"/>
    <property type="evidence" value="ECO:0007669"/>
    <property type="project" value="InterPro"/>
</dbReference>
<evidence type="ECO:0000313" key="3">
    <source>
        <dbReference type="Proteomes" id="UP000184192"/>
    </source>
</evidence>
<dbReference type="InterPro" id="IPR000182">
    <property type="entry name" value="GNAT_dom"/>
</dbReference>
<dbReference type="PANTHER" id="PTHR43451:SF1">
    <property type="entry name" value="ACETYLTRANSFERASE"/>
    <property type="match status" value="1"/>
</dbReference>
<dbReference type="AlphaFoldDB" id="A0A1M6H5V5"/>
<dbReference type="SUPFAM" id="SSF55729">
    <property type="entry name" value="Acyl-CoA N-acyltransferases (Nat)"/>
    <property type="match status" value="1"/>
</dbReference>
<dbReference type="InterPro" id="IPR052564">
    <property type="entry name" value="N-acetyltrans/Recomb-assoc"/>
</dbReference>
<sequence length="172" mass="20295">MKTFRIFAENRFIMENRNYRFRKATLADIPELKEMYKATLRAINKADYTPEEIEDWASCGDDIQHLTDLITNLYFIVALNEENQIIGFTSIQQDGYLQSMFVHKDYQGRGVASFLLSMAEEYAIERQIPIITSEVCITAKPFFESKGYKVMREQKRKANVLFLTNYWMKKEL</sequence>
<evidence type="ECO:0000259" key="1">
    <source>
        <dbReference type="PROSITE" id="PS51186"/>
    </source>
</evidence>
<name>A0A1M6H5V5_9BACE</name>
<gene>
    <name evidence="2" type="ORF">SAMN05444350_11762</name>
</gene>
<dbReference type="PROSITE" id="PS51186">
    <property type="entry name" value="GNAT"/>
    <property type="match status" value="1"/>
</dbReference>
<dbReference type="EMBL" id="FQZN01000017">
    <property type="protein sequence ID" value="SHJ17570.1"/>
    <property type="molecule type" value="Genomic_DNA"/>
</dbReference>
<dbReference type="Proteomes" id="UP000184192">
    <property type="component" value="Unassembled WGS sequence"/>
</dbReference>
<proteinExistence type="predicted"/>
<protein>
    <submittedName>
        <fullName evidence="2">Putative acetyltransferase</fullName>
    </submittedName>
</protein>
<dbReference type="InterPro" id="IPR016181">
    <property type="entry name" value="Acyl_CoA_acyltransferase"/>
</dbReference>
<dbReference type="Pfam" id="PF13673">
    <property type="entry name" value="Acetyltransf_10"/>
    <property type="match status" value="1"/>
</dbReference>
<organism evidence="2 3">
    <name type="scientific">Bacteroides stercorirosoris</name>
    <dbReference type="NCBI Taxonomy" id="871324"/>
    <lineage>
        <taxon>Bacteria</taxon>
        <taxon>Pseudomonadati</taxon>
        <taxon>Bacteroidota</taxon>
        <taxon>Bacteroidia</taxon>
        <taxon>Bacteroidales</taxon>
        <taxon>Bacteroidaceae</taxon>
        <taxon>Bacteroides</taxon>
    </lineage>
</organism>
<dbReference type="CDD" id="cd04301">
    <property type="entry name" value="NAT_SF"/>
    <property type="match status" value="1"/>
</dbReference>
<dbReference type="eggNOG" id="COG0456">
    <property type="taxonomic scope" value="Bacteria"/>
</dbReference>
<dbReference type="PANTHER" id="PTHR43451">
    <property type="entry name" value="ACETYLTRANSFERASE (GNAT) FAMILY PROTEIN"/>
    <property type="match status" value="1"/>
</dbReference>
<accession>A0A1M6H5V5</accession>